<evidence type="ECO:0000313" key="2">
    <source>
        <dbReference type="Proteomes" id="UP000878956"/>
    </source>
</evidence>
<protein>
    <submittedName>
        <fullName evidence="1">Uncharacterized protein</fullName>
    </submittedName>
</protein>
<dbReference type="AlphaFoldDB" id="A0AAN5VQR0"/>
<sequence>MNVNDEASFNSIPKEHATIKGFLQEVKSKGFSLEAGNKNSNYTITVNLEKVNEKYGKYISESLKRYLEFNNYEINSNIQVIDDNKKTVNLDEVIKRIKKIEAGMDIDKKQSYEFADKWTSSLEYYYNILFGISHNYFIETEYFNSNILKQYKDIIESNKNTDMSKKLSKVVNVLEKNNRKFDSNTKVQIENIINEIYTKDIKDAINKKYPEQISND</sequence>
<dbReference type="Proteomes" id="UP000878956">
    <property type="component" value="Unassembled WGS sequence"/>
</dbReference>
<organism evidence="1 2">
    <name type="scientific">Clostridioides difficile</name>
    <name type="common">Peptoclostridium difficile</name>
    <dbReference type="NCBI Taxonomy" id="1496"/>
    <lineage>
        <taxon>Bacteria</taxon>
        <taxon>Bacillati</taxon>
        <taxon>Bacillota</taxon>
        <taxon>Clostridia</taxon>
        <taxon>Peptostreptococcales</taxon>
        <taxon>Peptostreptococcaceae</taxon>
        <taxon>Clostridioides</taxon>
    </lineage>
</organism>
<gene>
    <name evidence="1" type="ORF">KRM00_004141</name>
</gene>
<name>A0AAN5VQR0_CLODI</name>
<feature type="non-terminal residue" evidence="1">
    <location>
        <position position="216"/>
    </location>
</feature>
<evidence type="ECO:0000313" key="1">
    <source>
        <dbReference type="EMBL" id="HBH1544584.1"/>
    </source>
</evidence>
<reference evidence="1" key="1">
    <citation type="journal article" date="2018" name="Genome Biol.">
        <title>SKESA: strategic k-mer extension for scrupulous assemblies.</title>
        <authorList>
            <person name="Souvorov A."/>
            <person name="Agarwala R."/>
            <person name="Lipman D.J."/>
        </authorList>
    </citation>
    <scope>NUCLEOTIDE SEQUENCE</scope>
    <source>
        <strain evidence="1">HN1000</strain>
    </source>
</reference>
<dbReference type="EMBL" id="DAEPXK010000104">
    <property type="protein sequence ID" value="HBH1544584.1"/>
    <property type="molecule type" value="Genomic_DNA"/>
</dbReference>
<reference evidence="1" key="2">
    <citation type="submission" date="2021-06" db="EMBL/GenBank/DDBJ databases">
        <authorList>
            <consortium name="NCBI Pathogen Detection Project"/>
        </authorList>
    </citation>
    <scope>NUCLEOTIDE SEQUENCE</scope>
    <source>
        <strain evidence="1">HN1000</strain>
    </source>
</reference>
<comment type="caution">
    <text evidence="1">The sequence shown here is derived from an EMBL/GenBank/DDBJ whole genome shotgun (WGS) entry which is preliminary data.</text>
</comment>
<accession>A0AAN5VQR0</accession>
<proteinExistence type="predicted"/>